<dbReference type="InterPro" id="IPR039135">
    <property type="entry name" value="NAT9-like"/>
</dbReference>
<keyword evidence="6" id="KW-1185">Reference proteome</keyword>
<comment type="similarity">
    <text evidence="1">Belongs to the acetyltransferase family. GNAT subfamily.</text>
</comment>
<feature type="domain" description="N-acetyltransferase" evidence="4">
    <location>
        <begin position="34"/>
        <end position="211"/>
    </location>
</feature>
<dbReference type="OrthoDB" id="5043642at2759"/>
<evidence type="ECO:0000313" key="6">
    <source>
        <dbReference type="Proteomes" id="UP000298030"/>
    </source>
</evidence>
<reference evidence="5 6" key="1">
    <citation type="journal article" date="2019" name="Nat. Ecol. Evol.">
        <title>Megaphylogeny resolves global patterns of mushroom evolution.</title>
        <authorList>
            <person name="Varga T."/>
            <person name="Krizsan K."/>
            <person name="Foldi C."/>
            <person name="Dima B."/>
            <person name="Sanchez-Garcia M."/>
            <person name="Sanchez-Ramirez S."/>
            <person name="Szollosi G.J."/>
            <person name="Szarkandi J.G."/>
            <person name="Papp V."/>
            <person name="Albert L."/>
            <person name="Andreopoulos W."/>
            <person name="Angelini C."/>
            <person name="Antonin V."/>
            <person name="Barry K.W."/>
            <person name="Bougher N.L."/>
            <person name="Buchanan P."/>
            <person name="Buyck B."/>
            <person name="Bense V."/>
            <person name="Catcheside P."/>
            <person name="Chovatia M."/>
            <person name="Cooper J."/>
            <person name="Damon W."/>
            <person name="Desjardin D."/>
            <person name="Finy P."/>
            <person name="Geml J."/>
            <person name="Haridas S."/>
            <person name="Hughes K."/>
            <person name="Justo A."/>
            <person name="Karasinski D."/>
            <person name="Kautmanova I."/>
            <person name="Kiss B."/>
            <person name="Kocsube S."/>
            <person name="Kotiranta H."/>
            <person name="LaButti K.M."/>
            <person name="Lechner B.E."/>
            <person name="Liimatainen K."/>
            <person name="Lipzen A."/>
            <person name="Lukacs Z."/>
            <person name="Mihaltcheva S."/>
            <person name="Morgado L.N."/>
            <person name="Niskanen T."/>
            <person name="Noordeloos M.E."/>
            <person name="Ohm R.A."/>
            <person name="Ortiz-Santana B."/>
            <person name="Ovrebo C."/>
            <person name="Racz N."/>
            <person name="Riley R."/>
            <person name="Savchenko A."/>
            <person name="Shiryaev A."/>
            <person name="Soop K."/>
            <person name="Spirin V."/>
            <person name="Szebenyi C."/>
            <person name="Tomsovsky M."/>
            <person name="Tulloss R.E."/>
            <person name="Uehling J."/>
            <person name="Grigoriev I.V."/>
            <person name="Vagvolgyi C."/>
            <person name="Papp T."/>
            <person name="Martin F.M."/>
            <person name="Miettinen O."/>
            <person name="Hibbett D.S."/>
            <person name="Nagy L.G."/>
        </authorList>
    </citation>
    <scope>NUCLEOTIDE SEQUENCE [LARGE SCALE GENOMIC DNA]</scope>
    <source>
        <strain evidence="5 6">FP101781</strain>
    </source>
</reference>
<dbReference type="PANTHER" id="PTHR13256:SF16">
    <property type="entry name" value="ALPHA_BETA-TUBULIN-N-ACETYLTRANSFERASE 9"/>
    <property type="match status" value="1"/>
</dbReference>
<organism evidence="5 6">
    <name type="scientific">Coprinellus micaceus</name>
    <name type="common">Glistening ink-cap mushroom</name>
    <name type="synonym">Coprinus micaceus</name>
    <dbReference type="NCBI Taxonomy" id="71717"/>
    <lineage>
        <taxon>Eukaryota</taxon>
        <taxon>Fungi</taxon>
        <taxon>Dikarya</taxon>
        <taxon>Basidiomycota</taxon>
        <taxon>Agaricomycotina</taxon>
        <taxon>Agaricomycetes</taxon>
        <taxon>Agaricomycetidae</taxon>
        <taxon>Agaricales</taxon>
        <taxon>Agaricineae</taxon>
        <taxon>Psathyrellaceae</taxon>
        <taxon>Coprinellus</taxon>
    </lineage>
</organism>
<evidence type="ECO:0000259" key="4">
    <source>
        <dbReference type="PROSITE" id="PS51186"/>
    </source>
</evidence>
<evidence type="ECO:0000256" key="2">
    <source>
        <dbReference type="ARBA" id="ARBA00022679"/>
    </source>
</evidence>
<dbReference type="STRING" id="71717.A0A4Y7TLL3"/>
<dbReference type="SUPFAM" id="SSF55729">
    <property type="entry name" value="Acyl-CoA N-acyltransferases (Nat)"/>
    <property type="match status" value="1"/>
</dbReference>
<dbReference type="PANTHER" id="PTHR13256">
    <property type="entry name" value="N-ACETYLTRANSFERASE 9"/>
    <property type="match status" value="1"/>
</dbReference>
<keyword evidence="3" id="KW-0012">Acyltransferase</keyword>
<protein>
    <recommendedName>
        <fullName evidence="4">N-acetyltransferase domain-containing protein</fullName>
    </recommendedName>
</protein>
<accession>A0A4Y7TLL3</accession>
<evidence type="ECO:0000256" key="3">
    <source>
        <dbReference type="ARBA" id="ARBA00023315"/>
    </source>
</evidence>
<dbReference type="AlphaFoldDB" id="A0A4Y7TLL3"/>
<dbReference type="EMBL" id="QPFP01000010">
    <property type="protein sequence ID" value="TEB34409.1"/>
    <property type="molecule type" value="Genomic_DNA"/>
</dbReference>
<gene>
    <name evidence="5" type="ORF">FA13DRAFT_1753896</name>
</gene>
<sequence>MKCNVNQVLVGSKTVLVPYSALHVPKYHEWMLCEELRELTASEPLSLEEEYEMQQKWQVDEDKLTFIILSREGIDLPIDCILQDTRLPQCPMVGDVNIFINGALEGLQSPLNANDEEDEGHAEVEIMIAEPSYRRRGYAREALQMTLHYATGYPFSPSETISSPLKISPTRLLTRISETNTPSISLFESLGFKLTKHISVFSEVEMRWSLERSAH</sequence>
<evidence type="ECO:0000256" key="1">
    <source>
        <dbReference type="ARBA" id="ARBA00009342"/>
    </source>
</evidence>
<dbReference type="Gene3D" id="3.40.630.30">
    <property type="match status" value="1"/>
</dbReference>
<dbReference type="InterPro" id="IPR016181">
    <property type="entry name" value="Acyl_CoA_acyltransferase"/>
</dbReference>
<name>A0A4Y7TLL3_COPMI</name>
<dbReference type="PROSITE" id="PS51186">
    <property type="entry name" value="GNAT"/>
    <property type="match status" value="1"/>
</dbReference>
<dbReference type="CDD" id="cd04301">
    <property type="entry name" value="NAT_SF"/>
    <property type="match status" value="1"/>
</dbReference>
<comment type="caution">
    <text evidence="5">The sequence shown here is derived from an EMBL/GenBank/DDBJ whole genome shotgun (WGS) entry which is preliminary data.</text>
</comment>
<proteinExistence type="inferred from homology"/>
<dbReference type="Proteomes" id="UP000298030">
    <property type="component" value="Unassembled WGS sequence"/>
</dbReference>
<dbReference type="InterPro" id="IPR000182">
    <property type="entry name" value="GNAT_dom"/>
</dbReference>
<evidence type="ECO:0000313" key="5">
    <source>
        <dbReference type="EMBL" id="TEB34409.1"/>
    </source>
</evidence>
<dbReference type="GO" id="GO:0008080">
    <property type="term" value="F:N-acetyltransferase activity"/>
    <property type="evidence" value="ECO:0007669"/>
    <property type="project" value="InterPro"/>
</dbReference>
<keyword evidence="2" id="KW-0808">Transferase</keyword>
<dbReference type="Pfam" id="PF13302">
    <property type="entry name" value="Acetyltransf_3"/>
    <property type="match status" value="1"/>
</dbReference>